<dbReference type="Pfam" id="PF12802">
    <property type="entry name" value="MarR_2"/>
    <property type="match status" value="1"/>
</dbReference>
<dbReference type="InterPro" id="IPR023187">
    <property type="entry name" value="Tscrpt_reg_MarR-type_CS"/>
</dbReference>
<feature type="domain" description="HTH marR-type" evidence="4">
    <location>
        <begin position="15"/>
        <end position="146"/>
    </location>
</feature>
<dbReference type="PRINTS" id="PR00598">
    <property type="entry name" value="HTHMARR"/>
</dbReference>
<proteinExistence type="predicted"/>
<keyword evidence="2 5" id="KW-0238">DNA-binding</keyword>
<organism evidence="5 6">
    <name type="scientific">Agreia bicolorata</name>
    <dbReference type="NCBI Taxonomy" id="110935"/>
    <lineage>
        <taxon>Bacteria</taxon>
        <taxon>Bacillati</taxon>
        <taxon>Actinomycetota</taxon>
        <taxon>Actinomycetes</taxon>
        <taxon>Micrococcales</taxon>
        <taxon>Microbacteriaceae</taxon>
        <taxon>Agreia</taxon>
    </lineage>
</organism>
<keyword evidence="3" id="KW-0804">Transcription</keyword>
<evidence type="ECO:0000313" key="5">
    <source>
        <dbReference type="EMBL" id="SKB02573.1"/>
    </source>
</evidence>
<keyword evidence="1" id="KW-0805">Transcription regulation</keyword>
<dbReference type="InterPro" id="IPR011991">
    <property type="entry name" value="ArsR-like_HTH"/>
</dbReference>
<gene>
    <name evidence="5" type="ORF">SAMN06295879_3549</name>
</gene>
<dbReference type="InterPro" id="IPR036390">
    <property type="entry name" value="WH_DNA-bd_sf"/>
</dbReference>
<dbReference type="CDD" id="cd00090">
    <property type="entry name" value="HTH_ARSR"/>
    <property type="match status" value="1"/>
</dbReference>
<dbReference type="PANTHER" id="PTHR33164">
    <property type="entry name" value="TRANSCRIPTIONAL REGULATOR, MARR FAMILY"/>
    <property type="match status" value="1"/>
</dbReference>
<dbReference type="InterPro" id="IPR039422">
    <property type="entry name" value="MarR/SlyA-like"/>
</dbReference>
<evidence type="ECO:0000313" key="6">
    <source>
        <dbReference type="Proteomes" id="UP000189735"/>
    </source>
</evidence>
<sequence>MPDDANLAETVGAVRAPLSQMLLRRFRSRIYERLQSGVEVPVRDGTYPILTTLASGEARSTDIAERAGVDRTTASRQLASLIAVGLVDQRTDNNDRRNSLLALTPRGVATADRISDNADDMLEQALADWSLSDREALARLLPRLLSALDA</sequence>
<dbReference type="GO" id="GO:0006950">
    <property type="term" value="P:response to stress"/>
    <property type="evidence" value="ECO:0007669"/>
    <property type="project" value="TreeGrafter"/>
</dbReference>
<dbReference type="PROSITE" id="PS50995">
    <property type="entry name" value="HTH_MARR_2"/>
    <property type="match status" value="1"/>
</dbReference>
<dbReference type="InterPro" id="IPR000835">
    <property type="entry name" value="HTH_MarR-typ"/>
</dbReference>
<dbReference type="InterPro" id="IPR036388">
    <property type="entry name" value="WH-like_DNA-bd_sf"/>
</dbReference>
<reference evidence="6" key="1">
    <citation type="submission" date="2017-02" db="EMBL/GenBank/DDBJ databases">
        <authorList>
            <person name="Varghese N."/>
            <person name="Submissions S."/>
        </authorList>
    </citation>
    <scope>NUCLEOTIDE SEQUENCE [LARGE SCALE GENOMIC DNA]</scope>
    <source>
        <strain evidence="6">VKM Ac-2052</strain>
    </source>
</reference>
<accession>A0A1T4YLL5</accession>
<evidence type="ECO:0000256" key="2">
    <source>
        <dbReference type="ARBA" id="ARBA00023125"/>
    </source>
</evidence>
<evidence type="ECO:0000256" key="1">
    <source>
        <dbReference type="ARBA" id="ARBA00023015"/>
    </source>
</evidence>
<dbReference type="PANTHER" id="PTHR33164:SF57">
    <property type="entry name" value="MARR-FAMILY TRANSCRIPTIONAL REGULATOR"/>
    <property type="match status" value="1"/>
</dbReference>
<protein>
    <submittedName>
        <fullName evidence="5">DNA-binding transcriptional regulator, MarR family</fullName>
    </submittedName>
</protein>
<dbReference type="Proteomes" id="UP000189735">
    <property type="component" value="Unassembled WGS sequence"/>
</dbReference>
<dbReference type="SUPFAM" id="SSF46785">
    <property type="entry name" value="Winged helix' DNA-binding domain"/>
    <property type="match status" value="1"/>
</dbReference>
<dbReference type="RefSeq" id="WP_078715461.1">
    <property type="nucleotide sequence ID" value="NZ_FUYG01000012.1"/>
</dbReference>
<evidence type="ECO:0000259" key="4">
    <source>
        <dbReference type="PROSITE" id="PS50995"/>
    </source>
</evidence>
<dbReference type="Gene3D" id="1.10.10.10">
    <property type="entry name" value="Winged helix-like DNA-binding domain superfamily/Winged helix DNA-binding domain"/>
    <property type="match status" value="1"/>
</dbReference>
<dbReference type="SMART" id="SM00347">
    <property type="entry name" value="HTH_MARR"/>
    <property type="match status" value="1"/>
</dbReference>
<dbReference type="GO" id="GO:0003677">
    <property type="term" value="F:DNA binding"/>
    <property type="evidence" value="ECO:0007669"/>
    <property type="project" value="UniProtKB-KW"/>
</dbReference>
<name>A0A1T4YLL5_9MICO</name>
<evidence type="ECO:0000256" key="3">
    <source>
        <dbReference type="ARBA" id="ARBA00023163"/>
    </source>
</evidence>
<dbReference type="AlphaFoldDB" id="A0A1T4YLL5"/>
<dbReference type="PROSITE" id="PS01117">
    <property type="entry name" value="HTH_MARR_1"/>
    <property type="match status" value="1"/>
</dbReference>
<dbReference type="GO" id="GO:0003700">
    <property type="term" value="F:DNA-binding transcription factor activity"/>
    <property type="evidence" value="ECO:0007669"/>
    <property type="project" value="InterPro"/>
</dbReference>
<dbReference type="EMBL" id="FUYG01000012">
    <property type="protein sequence ID" value="SKB02573.1"/>
    <property type="molecule type" value="Genomic_DNA"/>
</dbReference>